<evidence type="ECO:0000256" key="1">
    <source>
        <dbReference type="ARBA" id="ARBA00022741"/>
    </source>
</evidence>
<dbReference type="InterPro" id="IPR003495">
    <property type="entry name" value="CobW/HypB/UreG_nucleotide-bd"/>
</dbReference>
<evidence type="ECO:0000259" key="6">
    <source>
        <dbReference type="SMART" id="SM00833"/>
    </source>
</evidence>
<dbReference type="Gene3D" id="3.30.1220.10">
    <property type="entry name" value="CobW-like, C-terminal domain"/>
    <property type="match status" value="1"/>
</dbReference>
<dbReference type="CDD" id="cd03112">
    <property type="entry name" value="CobW-like"/>
    <property type="match status" value="1"/>
</dbReference>
<comment type="caution">
    <text evidence="7">The sequence shown here is derived from an EMBL/GenBank/DDBJ whole genome shotgun (WGS) entry which is preliminary data.</text>
</comment>
<dbReference type="EMBL" id="MKQR01000002">
    <property type="protein sequence ID" value="OLR95450.1"/>
    <property type="molecule type" value="Genomic_DNA"/>
</dbReference>
<evidence type="ECO:0000256" key="5">
    <source>
        <dbReference type="ARBA" id="ARBA00049117"/>
    </source>
</evidence>
<keyword evidence="2" id="KW-0378">Hydrolase</keyword>
<dbReference type="SUPFAM" id="SSF52540">
    <property type="entry name" value="P-loop containing nucleoside triphosphate hydrolases"/>
    <property type="match status" value="1"/>
</dbReference>
<dbReference type="STRING" id="1193682.BJP25_06825"/>
<organism evidence="7 8">
    <name type="scientific">Actinokineospora bangkokensis</name>
    <dbReference type="NCBI Taxonomy" id="1193682"/>
    <lineage>
        <taxon>Bacteria</taxon>
        <taxon>Bacillati</taxon>
        <taxon>Actinomycetota</taxon>
        <taxon>Actinomycetes</taxon>
        <taxon>Pseudonocardiales</taxon>
        <taxon>Pseudonocardiaceae</taxon>
        <taxon>Actinokineospora</taxon>
    </lineage>
</organism>
<dbReference type="Proteomes" id="UP000186040">
    <property type="component" value="Unassembled WGS sequence"/>
</dbReference>
<proteinExistence type="inferred from homology"/>
<dbReference type="InterPro" id="IPR036627">
    <property type="entry name" value="CobW-likC_sf"/>
</dbReference>
<dbReference type="InterPro" id="IPR011629">
    <property type="entry name" value="CobW-like_C"/>
</dbReference>
<dbReference type="InterPro" id="IPR027417">
    <property type="entry name" value="P-loop_NTPase"/>
</dbReference>
<feature type="domain" description="CobW C-terminal" evidence="6">
    <location>
        <begin position="232"/>
        <end position="323"/>
    </location>
</feature>
<dbReference type="SUPFAM" id="SSF90002">
    <property type="entry name" value="Hypothetical protein YjiA, C-terminal domain"/>
    <property type="match status" value="1"/>
</dbReference>
<keyword evidence="8" id="KW-1185">Reference proteome</keyword>
<keyword evidence="3" id="KW-0143">Chaperone</keyword>
<protein>
    <submittedName>
        <fullName evidence="7">Cobalamin biosynthesis protein</fullName>
    </submittedName>
</protein>
<sequence>MPVVTIPVLVVAGFLGAGKTTLLNHLLRTGSTRVGVVVNDFGKVNVDALSVAAQVDSMVSMGNGCLCCLVDVSDLDALLDKLTAADEETGEAPVDVVVIEASGLAEPPAMARLVAASENPRVEYGGLVEVVDAAEFDATRERHPQLDKHLRYADLVLLNKVDRVDAPERDRLLALVRDLADGVPVVPTEQGRVDPDLLFDPVHRPEPRFKQLSFEDLVAAETPHEEHIHAGYESVEFTESRAMNPLRFMAFLSDRPAGLYRVKGFVHFGVPGFEQRYTLHTVGAHLRVEVDEWPWDQEPSTTLVMIGAGLDTAAIRQALEAAVEPDPEQVDPLEMASVTRYLRMG</sequence>
<evidence type="ECO:0000313" key="7">
    <source>
        <dbReference type="EMBL" id="OLR95450.1"/>
    </source>
</evidence>
<dbReference type="PANTHER" id="PTHR13748:SF62">
    <property type="entry name" value="COBW DOMAIN-CONTAINING PROTEIN"/>
    <property type="match status" value="1"/>
</dbReference>
<dbReference type="Gene3D" id="3.40.50.300">
    <property type="entry name" value="P-loop containing nucleotide triphosphate hydrolases"/>
    <property type="match status" value="1"/>
</dbReference>
<dbReference type="InterPro" id="IPR051316">
    <property type="entry name" value="Zinc-reg_GTPase_activator"/>
</dbReference>
<evidence type="ECO:0000313" key="8">
    <source>
        <dbReference type="Proteomes" id="UP000186040"/>
    </source>
</evidence>
<name>A0A1Q9LTV0_9PSEU</name>
<dbReference type="GO" id="GO:0000166">
    <property type="term" value="F:nucleotide binding"/>
    <property type="evidence" value="ECO:0007669"/>
    <property type="project" value="UniProtKB-KW"/>
</dbReference>
<dbReference type="GO" id="GO:0005737">
    <property type="term" value="C:cytoplasm"/>
    <property type="evidence" value="ECO:0007669"/>
    <property type="project" value="TreeGrafter"/>
</dbReference>
<comment type="catalytic activity">
    <reaction evidence="5">
        <text>GTP + H2O = GDP + phosphate + H(+)</text>
        <dbReference type="Rhea" id="RHEA:19669"/>
        <dbReference type="ChEBI" id="CHEBI:15377"/>
        <dbReference type="ChEBI" id="CHEBI:15378"/>
        <dbReference type="ChEBI" id="CHEBI:37565"/>
        <dbReference type="ChEBI" id="CHEBI:43474"/>
        <dbReference type="ChEBI" id="CHEBI:58189"/>
    </reaction>
    <physiologicalReaction direction="left-to-right" evidence="5">
        <dbReference type="Rhea" id="RHEA:19670"/>
    </physiologicalReaction>
</comment>
<evidence type="ECO:0000256" key="2">
    <source>
        <dbReference type="ARBA" id="ARBA00022801"/>
    </source>
</evidence>
<evidence type="ECO:0000256" key="4">
    <source>
        <dbReference type="ARBA" id="ARBA00034320"/>
    </source>
</evidence>
<dbReference type="Pfam" id="PF07683">
    <property type="entry name" value="CobW_C"/>
    <property type="match status" value="1"/>
</dbReference>
<dbReference type="PANTHER" id="PTHR13748">
    <property type="entry name" value="COBW-RELATED"/>
    <property type="match status" value="1"/>
</dbReference>
<keyword evidence="1" id="KW-0547">Nucleotide-binding</keyword>
<reference evidence="7 8" key="1">
    <citation type="submission" date="2016-10" db="EMBL/GenBank/DDBJ databases">
        <title>The Draft Genome Sequence of Actinokineospora bangkokensis 44EHWT reveals the biosynthetic pathway of antifungal compounds Thailandins with unusual extender unit butylmalonyl-CoA.</title>
        <authorList>
            <person name="Greule A."/>
            <person name="Intra B."/>
            <person name="Flemming S."/>
            <person name="Rommel M.G."/>
            <person name="Panbangred W."/>
            <person name="Bechthold A."/>
        </authorList>
    </citation>
    <scope>NUCLEOTIDE SEQUENCE [LARGE SCALE GENOMIC DNA]</scope>
    <source>
        <strain evidence="7 8">44EHW</strain>
    </source>
</reference>
<dbReference type="AlphaFoldDB" id="A0A1Q9LTV0"/>
<dbReference type="GO" id="GO:0016787">
    <property type="term" value="F:hydrolase activity"/>
    <property type="evidence" value="ECO:0007669"/>
    <property type="project" value="UniProtKB-KW"/>
</dbReference>
<evidence type="ECO:0000256" key="3">
    <source>
        <dbReference type="ARBA" id="ARBA00023186"/>
    </source>
</evidence>
<dbReference type="SMART" id="SM00833">
    <property type="entry name" value="CobW_C"/>
    <property type="match status" value="1"/>
</dbReference>
<accession>A0A1Q9LTV0</accession>
<comment type="similarity">
    <text evidence="4">Belongs to the SIMIBI class G3E GTPase family. ZNG1 subfamily.</text>
</comment>
<dbReference type="Pfam" id="PF02492">
    <property type="entry name" value="cobW"/>
    <property type="match status" value="1"/>
</dbReference>
<gene>
    <name evidence="7" type="ORF">BJP25_06825</name>
</gene>